<sequence length="173" mass="19560">MPESGAFVAYWYPSSRSRNTRLIGGLIIIVVWWAVMALSPLPLLWRYVGWALWLGVTASALWVGLGPSSRHWVSGTRQGSVIISEAVQGTVVRETRQSVWPHWFVRLAGPVYWGIQGIQAVWHISLTHVWLGIGLLLLLNSWEAWITPTTRVWWTIHTASGRQVLRVTAWAPD</sequence>
<accession>G8U010</accession>
<gene>
    <name evidence="2" type="ordered locus">Sulac_0669</name>
</gene>
<dbReference type="KEGG" id="sap:Sulac_0669"/>
<feature type="transmembrane region" description="Helical" evidence="1">
    <location>
        <begin position="22"/>
        <end position="41"/>
    </location>
</feature>
<evidence type="ECO:0000313" key="3">
    <source>
        <dbReference type="Proteomes" id="UP000005439"/>
    </source>
</evidence>
<dbReference type="STRING" id="679936.Sulac_0669"/>
<dbReference type="PATRIC" id="fig|679936.5.peg.718"/>
<dbReference type="HOGENOM" id="CLU_1546782_0_0_9"/>
<feature type="transmembrane region" description="Helical" evidence="1">
    <location>
        <begin position="47"/>
        <end position="65"/>
    </location>
</feature>
<keyword evidence="1" id="KW-0812">Transmembrane</keyword>
<keyword evidence="1" id="KW-0472">Membrane</keyword>
<keyword evidence="1" id="KW-1133">Transmembrane helix</keyword>
<evidence type="ECO:0000313" key="2">
    <source>
        <dbReference type="EMBL" id="AEW04179.1"/>
    </source>
</evidence>
<keyword evidence="3" id="KW-1185">Reference proteome</keyword>
<dbReference type="AlphaFoldDB" id="G8U010"/>
<protein>
    <submittedName>
        <fullName evidence="2">Uncharacterized protein</fullName>
    </submittedName>
</protein>
<evidence type="ECO:0000256" key="1">
    <source>
        <dbReference type="SAM" id="Phobius"/>
    </source>
</evidence>
<dbReference type="EMBL" id="CP003179">
    <property type="protein sequence ID" value="AEW04179.1"/>
    <property type="molecule type" value="Genomic_DNA"/>
</dbReference>
<reference evidence="3" key="1">
    <citation type="submission" date="2011-12" db="EMBL/GenBank/DDBJ databases">
        <title>The complete genome of chromosome of Sulfobacillus acidophilus DSM 10332.</title>
        <authorList>
            <person name="Lucas S."/>
            <person name="Han J."/>
            <person name="Lapidus A."/>
            <person name="Bruce D."/>
            <person name="Goodwin L."/>
            <person name="Pitluck S."/>
            <person name="Peters L."/>
            <person name="Kyrpides N."/>
            <person name="Mavromatis K."/>
            <person name="Ivanova N."/>
            <person name="Mikhailova N."/>
            <person name="Chertkov O."/>
            <person name="Saunders E."/>
            <person name="Detter J.C."/>
            <person name="Tapia R."/>
            <person name="Han C."/>
            <person name="Land M."/>
            <person name="Hauser L."/>
            <person name="Markowitz V."/>
            <person name="Cheng J.-F."/>
            <person name="Hugenholtz P."/>
            <person name="Woyke T."/>
            <person name="Wu D."/>
            <person name="Pukall R."/>
            <person name="Gehrich-Schroeter G."/>
            <person name="Schneider S."/>
            <person name="Klenk H.-P."/>
            <person name="Eisen J.A."/>
        </authorList>
    </citation>
    <scope>NUCLEOTIDE SEQUENCE [LARGE SCALE GENOMIC DNA]</scope>
    <source>
        <strain evidence="3">ATCC 700253 / DSM 10332 / NAL</strain>
    </source>
</reference>
<organism evidence="2 3">
    <name type="scientific">Sulfobacillus acidophilus (strain ATCC 700253 / DSM 10332 / NAL)</name>
    <dbReference type="NCBI Taxonomy" id="679936"/>
    <lineage>
        <taxon>Bacteria</taxon>
        <taxon>Bacillati</taxon>
        <taxon>Bacillota</taxon>
        <taxon>Clostridia</taxon>
        <taxon>Eubacteriales</taxon>
        <taxon>Clostridiales Family XVII. Incertae Sedis</taxon>
        <taxon>Sulfobacillus</taxon>
    </lineage>
</organism>
<proteinExistence type="predicted"/>
<name>G8U010_SULAD</name>
<dbReference type="Proteomes" id="UP000005439">
    <property type="component" value="Chromosome"/>
</dbReference>
<reference evidence="2 3" key="2">
    <citation type="journal article" date="2012" name="Stand. Genomic Sci.">
        <title>Complete genome sequence of the moderately thermophilic mineral-sulfide-oxidizing firmicute Sulfobacillus acidophilus type strain (NAL(T)).</title>
        <authorList>
            <person name="Anderson I."/>
            <person name="Chertkov O."/>
            <person name="Chen A."/>
            <person name="Saunders E."/>
            <person name="Lapidus A."/>
            <person name="Nolan M."/>
            <person name="Lucas S."/>
            <person name="Hammon N."/>
            <person name="Deshpande S."/>
            <person name="Cheng J.F."/>
            <person name="Han C."/>
            <person name="Tapia R."/>
            <person name="Goodwin L.A."/>
            <person name="Pitluck S."/>
            <person name="Liolios K."/>
            <person name="Pagani I."/>
            <person name="Ivanova N."/>
            <person name="Mikhailova N."/>
            <person name="Pati A."/>
            <person name="Palaniappan K."/>
            <person name="Land M."/>
            <person name="Pan C."/>
            <person name="Rohde M."/>
            <person name="Pukall R."/>
            <person name="Goker M."/>
            <person name="Detter J.C."/>
            <person name="Woyke T."/>
            <person name="Bristow J."/>
            <person name="Eisen J.A."/>
            <person name="Markowitz V."/>
            <person name="Hugenholtz P."/>
            <person name="Kyrpides N.C."/>
            <person name="Klenk H.P."/>
            <person name="Mavromatis K."/>
        </authorList>
    </citation>
    <scope>NUCLEOTIDE SEQUENCE [LARGE SCALE GENOMIC DNA]</scope>
    <source>
        <strain evidence="3">ATCC 700253 / DSM 10332 / NAL</strain>
    </source>
</reference>